<name>A0A6J5RTT8_9CAUD</name>
<gene>
    <name evidence="1" type="ORF">UFOVP1290_518</name>
</gene>
<evidence type="ECO:0000313" key="1">
    <source>
        <dbReference type="EMBL" id="CAB4196998.1"/>
    </source>
</evidence>
<organism evidence="1">
    <name type="scientific">uncultured Caudovirales phage</name>
    <dbReference type="NCBI Taxonomy" id="2100421"/>
    <lineage>
        <taxon>Viruses</taxon>
        <taxon>Duplodnaviria</taxon>
        <taxon>Heunggongvirae</taxon>
        <taxon>Uroviricota</taxon>
        <taxon>Caudoviricetes</taxon>
        <taxon>Peduoviridae</taxon>
        <taxon>Maltschvirus</taxon>
        <taxon>Maltschvirus maltsch</taxon>
    </lineage>
</organism>
<reference evidence="1" key="1">
    <citation type="submission" date="2020-05" db="EMBL/GenBank/DDBJ databases">
        <authorList>
            <person name="Chiriac C."/>
            <person name="Salcher M."/>
            <person name="Ghai R."/>
            <person name="Kavagutti S V."/>
        </authorList>
    </citation>
    <scope>NUCLEOTIDE SEQUENCE</scope>
</reference>
<accession>A0A6J5RTT8</accession>
<protein>
    <submittedName>
        <fullName evidence="1">Uncharacterized protein</fullName>
    </submittedName>
</protein>
<sequence length="48" mass="5739">MKTCWEYPDKKRYATEKDVQTAILLIGESYLNYYKCDTCDGWHLTSKK</sequence>
<proteinExistence type="predicted"/>
<dbReference type="EMBL" id="LR797252">
    <property type="protein sequence ID" value="CAB4196998.1"/>
    <property type="molecule type" value="Genomic_DNA"/>
</dbReference>